<feature type="region of interest" description="Disordered" evidence="1">
    <location>
        <begin position="1"/>
        <end position="49"/>
    </location>
</feature>
<protein>
    <submittedName>
        <fullName evidence="2">Uncharacterized protein</fullName>
    </submittedName>
</protein>
<keyword evidence="3" id="KW-1185">Reference proteome</keyword>
<reference evidence="2 3" key="1">
    <citation type="submission" date="2014-06" db="EMBL/GenBank/DDBJ databases">
        <authorList>
            <consortium name="DOE Joint Genome Institute"/>
            <person name="Kuo A."/>
            <person name="Kohler A."/>
            <person name="Nagy L.G."/>
            <person name="Floudas D."/>
            <person name="Copeland A."/>
            <person name="Barry K.W."/>
            <person name="Cichocki N."/>
            <person name="Veneault-Fourrey C."/>
            <person name="LaButti K."/>
            <person name="Lindquist E.A."/>
            <person name="Lipzen A."/>
            <person name="Lundell T."/>
            <person name="Morin E."/>
            <person name="Murat C."/>
            <person name="Sun H."/>
            <person name="Tunlid A."/>
            <person name="Henrissat B."/>
            <person name="Grigoriev I.V."/>
            <person name="Hibbett D.S."/>
            <person name="Martin F."/>
            <person name="Nordberg H.P."/>
            <person name="Cantor M.N."/>
            <person name="Hua S.X."/>
        </authorList>
    </citation>
    <scope>NUCLEOTIDE SEQUENCE [LARGE SCALE GENOMIC DNA]</scope>
    <source>
        <strain evidence="2 3">ATCC 200175</strain>
    </source>
</reference>
<dbReference type="Proteomes" id="UP000053647">
    <property type="component" value="Unassembled WGS sequence"/>
</dbReference>
<dbReference type="AlphaFoldDB" id="A0A0C9STI7"/>
<proteinExistence type="predicted"/>
<name>A0A0C9STI7_PAXIN</name>
<sequence>MATISTPSTRSAIYQAHEPSKVSETRISPSETSYQPHPMAAHRPHRPQTSTYIASRRLLRLSVLTFIRERHVLSNALGRSAGSVSLLLAQSKAVNLRLRIIFVNSTGRLKHSVMYTLNQMKYEDTPCPQISVIKKKSYVT</sequence>
<accession>A0A0C9STI7</accession>
<dbReference type="EMBL" id="KN820934">
    <property type="protein sequence ID" value="KIJ05500.1"/>
    <property type="molecule type" value="Genomic_DNA"/>
</dbReference>
<feature type="compositionally biased region" description="Polar residues" evidence="1">
    <location>
        <begin position="1"/>
        <end position="12"/>
    </location>
</feature>
<feature type="compositionally biased region" description="Polar residues" evidence="1">
    <location>
        <begin position="25"/>
        <end position="35"/>
    </location>
</feature>
<dbReference type="HOGENOM" id="CLU_1835779_0_0_1"/>
<dbReference type="OrthoDB" id="3044497at2759"/>
<evidence type="ECO:0000256" key="1">
    <source>
        <dbReference type="SAM" id="MobiDB-lite"/>
    </source>
</evidence>
<organism evidence="2 3">
    <name type="scientific">Paxillus involutus ATCC 200175</name>
    <dbReference type="NCBI Taxonomy" id="664439"/>
    <lineage>
        <taxon>Eukaryota</taxon>
        <taxon>Fungi</taxon>
        <taxon>Dikarya</taxon>
        <taxon>Basidiomycota</taxon>
        <taxon>Agaricomycotina</taxon>
        <taxon>Agaricomycetes</taxon>
        <taxon>Agaricomycetidae</taxon>
        <taxon>Boletales</taxon>
        <taxon>Paxilineae</taxon>
        <taxon>Paxillaceae</taxon>
        <taxon>Paxillus</taxon>
    </lineage>
</organism>
<gene>
    <name evidence="2" type="ORF">PAXINDRAFT_21253</name>
</gene>
<evidence type="ECO:0000313" key="3">
    <source>
        <dbReference type="Proteomes" id="UP000053647"/>
    </source>
</evidence>
<evidence type="ECO:0000313" key="2">
    <source>
        <dbReference type="EMBL" id="KIJ05500.1"/>
    </source>
</evidence>
<reference evidence="3" key="2">
    <citation type="submission" date="2015-01" db="EMBL/GenBank/DDBJ databases">
        <title>Evolutionary Origins and Diversification of the Mycorrhizal Mutualists.</title>
        <authorList>
            <consortium name="DOE Joint Genome Institute"/>
            <consortium name="Mycorrhizal Genomics Consortium"/>
            <person name="Kohler A."/>
            <person name="Kuo A."/>
            <person name="Nagy L.G."/>
            <person name="Floudas D."/>
            <person name="Copeland A."/>
            <person name="Barry K.W."/>
            <person name="Cichocki N."/>
            <person name="Veneault-Fourrey C."/>
            <person name="LaButti K."/>
            <person name="Lindquist E.A."/>
            <person name="Lipzen A."/>
            <person name="Lundell T."/>
            <person name="Morin E."/>
            <person name="Murat C."/>
            <person name="Riley R."/>
            <person name="Ohm R."/>
            <person name="Sun H."/>
            <person name="Tunlid A."/>
            <person name="Henrissat B."/>
            <person name="Grigoriev I.V."/>
            <person name="Hibbett D.S."/>
            <person name="Martin F."/>
        </authorList>
    </citation>
    <scope>NUCLEOTIDE SEQUENCE [LARGE SCALE GENOMIC DNA]</scope>
    <source>
        <strain evidence="3">ATCC 200175</strain>
    </source>
</reference>